<accession>W7X418</accession>
<name>W7X418_TETTS</name>
<dbReference type="AlphaFoldDB" id="W7X418"/>
<dbReference type="EMBL" id="GG662257">
    <property type="protein sequence ID" value="EWS71168.1"/>
    <property type="molecule type" value="Genomic_DNA"/>
</dbReference>
<dbReference type="InParanoid" id="W7X418"/>
<evidence type="ECO:0000313" key="2">
    <source>
        <dbReference type="EMBL" id="EWS71168.1"/>
    </source>
</evidence>
<evidence type="ECO:0000313" key="3">
    <source>
        <dbReference type="Proteomes" id="UP000009168"/>
    </source>
</evidence>
<organism evidence="2 3">
    <name type="scientific">Tetrahymena thermophila (strain SB210)</name>
    <dbReference type="NCBI Taxonomy" id="312017"/>
    <lineage>
        <taxon>Eukaryota</taxon>
        <taxon>Sar</taxon>
        <taxon>Alveolata</taxon>
        <taxon>Ciliophora</taxon>
        <taxon>Intramacronucleata</taxon>
        <taxon>Oligohymenophorea</taxon>
        <taxon>Hymenostomatida</taxon>
        <taxon>Tetrahymenina</taxon>
        <taxon>Tetrahymenidae</taxon>
        <taxon>Tetrahymena</taxon>
    </lineage>
</organism>
<sequence length="281" mass="32321">MDIEKPLLPVLSANNCGINSEVDQESLQIKNKNSAEDDQSFQTNQDLQYQGEQKNEIQNQSISNCSNDFDNKKTKYQKYAVLVLINLSFLLLSLSLHLERLNHLYSESIRYNYVLVGLSSAIVLIFNILVWYIPKKRVCLILSSLVLSVFAQVFLITFFQSLTSENHYKEAFVCSAYFITGSITFYGFSFLFPQIEKKNVHLAIAFSLIIALIILIFLLSTFWIIISATIGGIYISVFISQFEEKLEFQSYRESILFTLKMWIILIPLAIATMIYILYKIS</sequence>
<evidence type="ECO:0000256" key="1">
    <source>
        <dbReference type="SAM" id="Phobius"/>
    </source>
</evidence>
<gene>
    <name evidence="2" type="ORF">TTHERM_000726339</name>
</gene>
<keyword evidence="1" id="KW-1133">Transmembrane helix</keyword>
<protein>
    <submittedName>
        <fullName evidence="2">Transmembrane protein, putative</fullName>
    </submittedName>
</protein>
<feature type="transmembrane region" description="Helical" evidence="1">
    <location>
        <begin position="255"/>
        <end position="278"/>
    </location>
</feature>
<feature type="transmembrane region" description="Helical" evidence="1">
    <location>
        <begin position="110"/>
        <end position="133"/>
    </location>
</feature>
<feature type="transmembrane region" description="Helical" evidence="1">
    <location>
        <begin position="171"/>
        <end position="192"/>
    </location>
</feature>
<proteinExistence type="predicted"/>
<reference evidence="3" key="1">
    <citation type="journal article" date="2006" name="PLoS Biol.">
        <title>Macronuclear genome sequence of the ciliate Tetrahymena thermophila, a model eukaryote.</title>
        <authorList>
            <person name="Eisen J.A."/>
            <person name="Coyne R.S."/>
            <person name="Wu M."/>
            <person name="Wu D."/>
            <person name="Thiagarajan M."/>
            <person name="Wortman J.R."/>
            <person name="Badger J.H."/>
            <person name="Ren Q."/>
            <person name="Amedeo P."/>
            <person name="Jones K.M."/>
            <person name="Tallon L.J."/>
            <person name="Delcher A.L."/>
            <person name="Salzberg S.L."/>
            <person name="Silva J.C."/>
            <person name="Haas B.J."/>
            <person name="Majoros W.H."/>
            <person name="Farzad M."/>
            <person name="Carlton J.M."/>
            <person name="Smith R.K. Jr."/>
            <person name="Garg J."/>
            <person name="Pearlman R.E."/>
            <person name="Karrer K.M."/>
            <person name="Sun L."/>
            <person name="Manning G."/>
            <person name="Elde N.C."/>
            <person name="Turkewitz A.P."/>
            <person name="Asai D.J."/>
            <person name="Wilkes D.E."/>
            <person name="Wang Y."/>
            <person name="Cai H."/>
            <person name="Collins K."/>
            <person name="Stewart B.A."/>
            <person name="Lee S.R."/>
            <person name="Wilamowska K."/>
            <person name="Weinberg Z."/>
            <person name="Ruzzo W.L."/>
            <person name="Wloga D."/>
            <person name="Gaertig J."/>
            <person name="Frankel J."/>
            <person name="Tsao C.-C."/>
            <person name="Gorovsky M.A."/>
            <person name="Keeling P.J."/>
            <person name="Waller R.F."/>
            <person name="Patron N.J."/>
            <person name="Cherry J.M."/>
            <person name="Stover N.A."/>
            <person name="Krieger C.J."/>
            <person name="del Toro C."/>
            <person name="Ryder H.F."/>
            <person name="Williamson S.C."/>
            <person name="Barbeau R.A."/>
            <person name="Hamilton E.P."/>
            <person name="Orias E."/>
        </authorList>
    </citation>
    <scope>NUCLEOTIDE SEQUENCE [LARGE SCALE GENOMIC DNA]</scope>
    <source>
        <strain evidence="3">SB210</strain>
    </source>
</reference>
<keyword evidence="1 2" id="KW-0812">Transmembrane</keyword>
<keyword evidence="3" id="KW-1185">Reference proteome</keyword>
<dbReference type="Proteomes" id="UP000009168">
    <property type="component" value="Unassembled WGS sequence"/>
</dbReference>
<feature type="transmembrane region" description="Helical" evidence="1">
    <location>
        <begin position="79"/>
        <end position="98"/>
    </location>
</feature>
<keyword evidence="1" id="KW-0472">Membrane</keyword>
<dbReference type="GeneID" id="24440417"/>
<dbReference type="RefSeq" id="XP_012656309.1">
    <property type="nucleotide sequence ID" value="XM_012800855.1"/>
</dbReference>
<feature type="transmembrane region" description="Helical" evidence="1">
    <location>
        <begin position="204"/>
        <end position="235"/>
    </location>
</feature>
<dbReference type="KEGG" id="tet:TTHERM_000726339"/>
<feature type="transmembrane region" description="Helical" evidence="1">
    <location>
        <begin position="140"/>
        <end position="159"/>
    </location>
</feature>